<dbReference type="AlphaFoldDB" id="A0A2D4P9F4"/>
<reference evidence="2" key="2">
    <citation type="submission" date="2017-11" db="EMBL/GenBank/DDBJ databases">
        <title>Coralsnake Venomics: Analyses of Venom Gland Transcriptomes and Proteomes of Six Brazilian Taxa.</title>
        <authorList>
            <person name="Aird S.D."/>
            <person name="Jorge da Silva N."/>
            <person name="Qiu L."/>
            <person name="Villar-Briones A."/>
            <person name="Aparecida-Saddi V."/>
            <person name="Campos-Telles M.P."/>
            <person name="Grau M."/>
            <person name="Mikheyev A.S."/>
        </authorList>
    </citation>
    <scope>NUCLEOTIDE SEQUENCE</scope>
    <source>
        <tissue evidence="2">Venom_gland</tissue>
    </source>
</reference>
<feature type="compositionally biased region" description="Basic and acidic residues" evidence="1">
    <location>
        <begin position="125"/>
        <end position="144"/>
    </location>
</feature>
<feature type="compositionally biased region" description="Basic and acidic residues" evidence="1">
    <location>
        <begin position="160"/>
        <end position="169"/>
    </location>
</feature>
<dbReference type="EMBL" id="IACN01050152">
    <property type="protein sequence ID" value="LAB53899.1"/>
    <property type="molecule type" value="Transcribed_RNA"/>
</dbReference>
<evidence type="ECO:0000313" key="2">
    <source>
        <dbReference type="EMBL" id="LAB53899.1"/>
    </source>
</evidence>
<organism evidence="2">
    <name type="scientific">Micrurus surinamensis</name>
    <name type="common">Surinam coral snake</name>
    <dbReference type="NCBI Taxonomy" id="129470"/>
    <lineage>
        <taxon>Eukaryota</taxon>
        <taxon>Metazoa</taxon>
        <taxon>Chordata</taxon>
        <taxon>Craniata</taxon>
        <taxon>Vertebrata</taxon>
        <taxon>Euteleostomi</taxon>
        <taxon>Lepidosauria</taxon>
        <taxon>Squamata</taxon>
        <taxon>Bifurcata</taxon>
        <taxon>Unidentata</taxon>
        <taxon>Episquamata</taxon>
        <taxon>Toxicofera</taxon>
        <taxon>Serpentes</taxon>
        <taxon>Colubroidea</taxon>
        <taxon>Elapidae</taxon>
        <taxon>Elapinae</taxon>
        <taxon>Micrurus</taxon>
    </lineage>
</organism>
<evidence type="ECO:0000256" key="1">
    <source>
        <dbReference type="SAM" id="MobiDB-lite"/>
    </source>
</evidence>
<reference evidence="2" key="1">
    <citation type="submission" date="2017-07" db="EMBL/GenBank/DDBJ databases">
        <authorList>
            <person name="Mikheyev A."/>
            <person name="Grau M."/>
        </authorList>
    </citation>
    <scope>NUCLEOTIDE SEQUENCE</scope>
    <source>
        <tissue evidence="2">Venom_gland</tissue>
    </source>
</reference>
<feature type="compositionally biased region" description="Polar residues" evidence="1">
    <location>
        <begin position="230"/>
        <end position="239"/>
    </location>
</feature>
<dbReference type="EMBL" id="IACN01050151">
    <property type="protein sequence ID" value="LAB53898.1"/>
    <property type="molecule type" value="Transcribed_RNA"/>
</dbReference>
<protein>
    <submittedName>
        <fullName evidence="2">Uncharacterized protein</fullName>
    </submittedName>
</protein>
<feature type="region of interest" description="Disordered" evidence="1">
    <location>
        <begin position="120"/>
        <end position="239"/>
    </location>
</feature>
<sequence>MSKKMEIIPVKKCNPNTVQSPTWKSLASVPHCITSSLVQPVLSQPLHICQSSIAANESFPHPKYLNGSFHEEGLQDTMINICNKDKVSDESSLDVLSSVPANQQHNSTLDHEKILYKNSLSEQGKCNREPSKGRSHSYRDREVCNHQSKNKIEKSRHRRDLSSEDEKCRKERRPYKKHSRKSSSPNQRRPNLEYTRQRQTFSSDRDRDKRGRSHSHKSTGKKQKHRKRSLSNQRSTWSR</sequence>
<feature type="compositionally biased region" description="Basic residues" evidence="1">
    <location>
        <begin position="170"/>
        <end position="181"/>
    </location>
</feature>
<feature type="compositionally biased region" description="Basic residues" evidence="1">
    <location>
        <begin position="210"/>
        <end position="229"/>
    </location>
</feature>
<proteinExistence type="predicted"/>
<name>A0A2D4P9F4_MICSU</name>
<accession>A0A2D4P9F4</accession>